<proteinExistence type="predicted"/>
<gene>
    <name evidence="8" type="ORF">METZ01_LOCUS313532</name>
</gene>
<keyword evidence="1" id="KW-0285">Flavoprotein</keyword>
<feature type="domain" description="Glutaredoxin" evidence="6">
    <location>
        <begin position="4"/>
        <end position="63"/>
    </location>
</feature>
<dbReference type="Pfam" id="PF00462">
    <property type="entry name" value="Glutaredoxin"/>
    <property type="match status" value="1"/>
</dbReference>
<dbReference type="SUPFAM" id="SSF51905">
    <property type="entry name" value="FAD/NAD(P)-binding domain"/>
    <property type="match status" value="1"/>
</dbReference>
<dbReference type="InterPro" id="IPR002109">
    <property type="entry name" value="Glutaredoxin"/>
</dbReference>
<dbReference type="GO" id="GO:0016668">
    <property type="term" value="F:oxidoreductase activity, acting on a sulfur group of donors, NAD(P) as acceptor"/>
    <property type="evidence" value="ECO:0007669"/>
    <property type="project" value="UniProtKB-ARBA"/>
</dbReference>
<feature type="non-terminal residue" evidence="8">
    <location>
        <position position="345"/>
    </location>
</feature>
<dbReference type="AlphaFoldDB" id="A0A382NJK9"/>
<dbReference type="SUPFAM" id="SSF52833">
    <property type="entry name" value="Thioredoxin-like"/>
    <property type="match status" value="1"/>
</dbReference>
<dbReference type="PROSITE" id="PS00573">
    <property type="entry name" value="PYRIDINE_REDOX_2"/>
    <property type="match status" value="1"/>
</dbReference>
<keyword evidence="5" id="KW-0676">Redox-active center</keyword>
<dbReference type="InterPro" id="IPR036249">
    <property type="entry name" value="Thioredoxin-like_sf"/>
</dbReference>
<evidence type="ECO:0000256" key="1">
    <source>
        <dbReference type="ARBA" id="ARBA00022630"/>
    </source>
</evidence>
<feature type="domain" description="FAD/NAD(P)-binding" evidence="7">
    <location>
        <begin position="101"/>
        <end position="341"/>
    </location>
</feature>
<dbReference type="InterPro" id="IPR008255">
    <property type="entry name" value="Pyr_nucl-diS_OxRdtase_2_AS"/>
</dbReference>
<protein>
    <submittedName>
        <fullName evidence="8">Uncharacterized protein</fullName>
    </submittedName>
</protein>
<dbReference type="InterPro" id="IPR023753">
    <property type="entry name" value="FAD/NAD-binding_dom"/>
</dbReference>
<keyword evidence="4" id="KW-1015">Disulfide bond</keyword>
<dbReference type="EMBL" id="UINC01100541">
    <property type="protein sequence ID" value="SVC60678.1"/>
    <property type="molecule type" value="Genomic_DNA"/>
</dbReference>
<evidence type="ECO:0000256" key="4">
    <source>
        <dbReference type="ARBA" id="ARBA00023157"/>
    </source>
</evidence>
<evidence type="ECO:0000256" key="5">
    <source>
        <dbReference type="ARBA" id="ARBA00023284"/>
    </source>
</evidence>
<dbReference type="Gene3D" id="3.50.50.60">
    <property type="entry name" value="FAD/NAD(P)-binding domain"/>
    <property type="match status" value="2"/>
</dbReference>
<dbReference type="PRINTS" id="PR00469">
    <property type="entry name" value="PNDRDTASEII"/>
</dbReference>
<evidence type="ECO:0000256" key="2">
    <source>
        <dbReference type="ARBA" id="ARBA00022827"/>
    </source>
</evidence>
<sequence length="345" mass="38572">MPQVKVYTTDFCSYCDVAKRILESKEIEYEEINIHGNPEMRDHIEELTGRRDVPQIFIGDQHIGDDDNLAELARSGELDRLLEKEGDNNISGHSDTIEERNVIIVGGGTAGYAAGVYTSRAMLEPLLLVGDTLGGQLSLTLDLENYPGYFGDQAGEFVNGLKEQAENFGTETRFEYVTEVDFNNHPFSVKTYDNQYLAKSIVICTGASPRTLDIPGEKEYGGRGVSYCATCDGFFFQDQRLIVVGGGDAALEEGIFLTKYASEVIIVHRRDQLRASQIMQERAFKNDKIKFIWDTVVDEIQGEEQKVTGALLRNIKTNDKEIFPIDGVFIFVGHIPNTELFKGII</sequence>
<organism evidence="8">
    <name type="scientific">marine metagenome</name>
    <dbReference type="NCBI Taxonomy" id="408172"/>
    <lineage>
        <taxon>unclassified sequences</taxon>
        <taxon>metagenomes</taxon>
        <taxon>ecological metagenomes</taxon>
    </lineage>
</organism>
<keyword evidence="3" id="KW-0560">Oxidoreductase</keyword>
<dbReference type="Pfam" id="PF07992">
    <property type="entry name" value="Pyr_redox_2"/>
    <property type="match status" value="1"/>
</dbReference>
<keyword evidence="2" id="KW-0274">FAD</keyword>
<evidence type="ECO:0000313" key="8">
    <source>
        <dbReference type="EMBL" id="SVC60678.1"/>
    </source>
</evidence>
<accession>A0A382NJK9</accession>
<name>A0A382NJK9_9ZZZZ</name>
<dbReference type="PRINTS" id="PR00368">
    <property type="entry name" value="FADPNR"/>
</dbReference>
<evidence type="ECO:0000259" key="6">
    <source>
        <dbReference type="Pfam" id="PF00462"/>
    </source>
</evidence>
<dbReference type="PANTHER" id="PTHR48105">
    <property type="entry name" value="THIOREDOXIN REDUCTASE 1-RELATED-RELATED"/>
    <property type="match status" value="1"/>
</dbReference>
<dbReference type="Gene3D" id="3.40.30.10">
    <property type="entry name" value="Glutaredoxin"/>
    <property type="match status" value="1"/>
</dbReference>
<dbReference type="InterPro" id="IPR036188">
    <property type="entry name" value="FAD/NAD-bd_sf"/>
</dbReference>
<reference evidence="8" key="1">
    <citation type="submission" date="2018-05" db="EMBL/GenBank/DDBJ databases">
        <authorList>
            <person name="Lanie J.A."/>
            <person name="Ng W.-L."/>
            <person name="Kazmierczak K.M."/>
            <person name="Andrzejewski T.M."/>
            <person name="Davidsen T.M."/>
            <person name="Wayne K.J."/>
            <person name="Tettelin H."/>
            <person name="Glass J.I."/>
            <person name="Rusch D."/>
            <person name="Podicherti R."/>
            <person name="Tsui H.-C.T."/>
            <person name="Winkler M.E."/>
        </authorList>
    </citation>
    <scope>NUCLEOTIDE SEQUENCE</scope>
</reference>
<evidence type="ECO:0000259" key="7">
    <source>
        <dbReference type="Pfam" id="PF07992"/>
    </source>
</evidence>
<evidence type="ECO:0000256" key="3">
    <source>
        <dbReference type="ARBA" id="ARBA00023002"/>
    </source>
</evidence>
<dbReference type="InterPro" id="IPR050097">
    <property type="entry name" value="Ferredoxin-NADP_redctase_2"/>
</dbReference>